<name>A0AC61S425_9BACT</name>
<evidence type="ECO:0000313" key="2">
    <source>
        <dbReference type="Proteomes" id="UP000305401"/>
    </source>
</evidence>
<dbReference type="Proteomes" id="UP000305401">
    <property type="component" value="Unassembled WGS sequence"/>
</dbReference>
<organism evidence="1 2">
    <name type="scientific">Muribaculum caecicola</name>
    <dbReference type="NCBI Taxonomy" id="3038144"/>
    <lineage>
        <taxon>Bacteria</taxon>
        <taxon>Pseudomonadati</taxon>
        <taxon>Bacteroidota</taxon>
        <taxon>Bacteroidia</taxon>
        <taxon>Bacteroidales</taxon>
        <taxon>Muribaculaceae</taxon>
        <taxon>Muribaculum</taxon>
    </lineage>
</organism>
<keyword evidence="2" id="KW-1185">Reference proteome</keyword>
<reference evidence="1" key="1">
    <citation type="submission" date="2019-04" db="EMBL/GenBank/DDBJ databases">
        <title>Microbes associate with the intestines of laboratory mice.</title>
        <authorList>
            <person name="Navarre W."/>
            <person name="Wong E."/>
            <person name="Huang K.C."/>
            <person name="Tropini C."/>
            <person name="Ng K."/>
            <person name="Yu B."/>
        </authorList>
    </citation>
    <scope>NUCLEOTIDE SEQUENCE</scope>
    <source>
        <strain evidence="1">NM86_A22</strain>
    </source>
</reference>
<accession>A0AC61S425</accession>
<protein>
    <submittedName>
        <fullName evidence="1">Uncharacterized protein</fullName>
    </submittedName>
</protein>
<gene>
    <name evidence="1" type="ORF">E5990_08465</name>
</gene>
<evidence type="ECO:0000313" key="1">
    <source>
        <dbReference type="EMBL" id="THG46111.1"/>
    </source>
</evidence>
<dbReference type="EMBL" id="SSTG01000114">
    <property type="protein sequence ID" value="THG46111.1"/>
    <property type="molecule type" value="Genomic_DNA"/>
</dbReference>
<sequence>MDERILREDSSGTAATTGQYLAEVTYVKQVYTVRAHGIQRHIARSYRIRNATATNYLFLSRKIAYLAETNIPDMATQKFSIEYDMRSVPVALLWNYISTPNGLGQWFADSVSATGSEYTFTWSKQSESATVLSSRHSVAIRFRWHRDYDKPSPKPYFEMRIAKNELTGETAIFITDFSPAEELADARELWNSQIETLRTRLGC</sequence>
<proteinExistence type="predicted"/>
<comment type="caution">
    <text evidence="1">The sequence shown here is derived from an EMBL/GenBank/DDBJ whole genome shotgun (WGS) entry which is preliminary data.</text>
</comment>